<keyword evidence="1" id="KW-0732">Signal</keyword>
<evidence type="ECO:0000313" key="3">
    <source>
        <dbReference type="EMBL" id="ROW04232.1"/>
    </source>
</evidence>
<name>A0A423WLP3_CYTCH</name>
<sequence length="186" mass="20240">MSPTIRTILSLFVAQVLVTFCLAADYQVPGVFKNITVEQPSKACSDSTYDVIGGAEILAEDCEVALRGWGNSSFNVEMYEWVDITDGMRDTKLINHGTCQLAMKRLGGYSSALDDLLVIGDQDLQVLMNTSIEMARFGDGTKLHVVDGSMNCTTPADSDSPRGGTIYWTLRRTGIIEGYPPKGPFA</sequence>
<dbReference type="AlphaFoldDB" id="A0A423WLP3"/>
<dbReference type="OrthoDB" id="5188419at2759"/>
<reference evidence="3 4" key="1">
    <citation type="submission" date="2015-09" db="EMBL/GenBank/DDBJ databases">
        <title>Host preference determinants of Valsa canker pathogens revealed by comparative genomics.</title>
        <authorList>
            <person name="Yin Z."/>
            <person name="Huang L."/>
        </authorList>
    </citation>
    <scope>NUCLEOTIDE SEQUENCE [LARGE SCALE GENOMIC DNA]</scope>
    <source>
        <strain evidence="3 4">YSFL</strain>
    </source>
</reference>
<dbReference type="InterPro" id="IPR029226">
    <property type="entry name" value="Ecp2-like"/>
</dbReference>
<evidence type="ECO:0000259" key="2">
    <source>
        <dbReference type="Pfam" id="PF14856"/>
    </source>
</evidence>
<feature type="chain" id="PRO_5019123065" description="Ecp2 effector protein-like domain-containing protein" evidence="1">
    <location>
        <begin position="24"/>
        <end position="186"/>
    </location>
</feature>
<gene>
    <name evidence="3" type="ORF">VSDG_00856</name>
</gene>
<feature type="domain" description="Ecp2 effector protein-like" evidence="2">
    <location>
        <begin position="44"/>
        <end position="152"/>
    </location>
</feature>
<evidence type="ECO:0000313" key="4">
    <source>
        <dbReference type="Proteomes" id="UP000284375"/>
    </source>
</evidence>
<comment type="caution">
    <text evidence="3">The sequence shown here is derived from an EMBL/GenBank/DDBJ whole genome shotgun (WGS) entry which is preliminary data.</text>
</comment>
<accession>A0A423WLP3</accession>
<dbReference type="Pfam" id="PF14856">
    <property type="entry name" value="Hce2"/>
    <property type="match status" value="1"/>
</dbReference>
<keyword evidence="4" id="KW-1185">Reference proteome</keyword>
<feature type="signal peptide" evidence="1">
    <location>
        <begin position="1"/>
        <end position="23"/>
    </location>
</feature>
<evidence type="ECO:0000256" key="1">
    <source>
        <dbReference type="SAM" id="SignalP"/>
    </source>
</evidence>
<proteinExistence type="predicted"/>
<dbReference type="EMBL" id="LJZO01000002">
    <property type="protein sequence ID" value="ROW04232.1"/>
    <property type="molecule type" value="Genomic_DNA"/>
</dbReference>
<organism evidence="3 4">
    <name type="scientific">Cytospora chrysosperma</name>
    <name type="common">Cytospora canker fungus</name>
    <name type="synonym">Sphaeria chrysosperma</name>
    <dbReference type="NCBI Taxonomy" id="252740"/>
    <lineage>
        <taxon>Eukaryota</taxon>
        <taxon>Fungi</taxon>
        <taxon>Dikarya</taxon>
        <taxon>Ascomycota</taxon>
        <taxon>Pezizomycotina</taxon>
        <taxon>Sordariomycetes</taxon>
        <taxon>Sordariomycetidae</taxon>
        <taxon>Diaporthales</taxon>
        <taxon>Cytosporaceae</taxon>
        <taxon>Cytospora</taxon>
    </lineage>
</organism>
<dbReference type="Proteomes" id="UP000284375">
    <property type="component" value="Unassembled WGS sequence"/>
</dbReference>
<protein>
    <recommendedName>
        <fullName evidence="2">Ecp2 effector protein-like domain-containing protein</fullName>
    </recommendedName>
</protein>